<keyword evidence="3" id="KW-1185">Reference proteome</keyword>
<comment type="caution">
    <text evidence="2">The sequence shown here is derived from an EMBL/GenBank/DDBJ whole genome shotgun (WGS) entry which is preliminary data.</text>
</comment>
<evidence type="ECO:0000313" key="2">
    <source>
        <dbReference type="EMBL" id="TNV73658.1"/>
    </source>
</evidence>
<dbReference type="Proteomes" id="UP000785679">
    <property type="component" value="Unassembled WGS sequence"/>
</dbReference>
<dbReference type="AlphaFoldDB" id="A0A8J8NEP7"/>
<dbReference type="EMBL" id="RRYP01018389">
    <property type="protein sequence ID" value="TNV73658.1"/>
    <property type="molecule type" value="Genomic_DNA"/>
</dbReference>
<feature type="region of interest" description="Disordered" evidence="1">
    <location>
        <begin position="1"/>
        <end position="20"/>
    </location>
</feature>
<evidence type="ECO:0000256" key="1">
    <source>
        <dbReference type="SAM" id="MobiDB-lite"/>
    </source>
</evidence>
<feature type="region of interest" description="Disordered" evidence="1">
    <location>
        <begin position="31"/>
        <end position="92"/>
    </location>
</feature>
<feature type="compositionally biased region" description="Polar residues" evidence="1">
    <location>
        <begin position="83"/>
        <end position="92"/>
    </location>
</feature>
<protein>
    <submittedName>
        <fullName evidence="2">Uncharacterized protein</fullName>
    </submittedName>
</protein>
<gene>
    <name evidence="2" type="ORF">FGO68_gene17497</name>
</gene>
<name>A0A8J8NEP7_HALGN</name>
<sequence>MPPNASASLLNQNNENTITLPGVQPISQSIQRANLQSANQDVRESKGRQSTGKRDNQSQNSAYYRPFQGLKDATNFIEEQRRGLTSSQYDSK</sequence>
<organism evidence="2 3">
    <name type="scientific">Halteria grandinella</name>
    <dbReference type="NCBI Taxonomy" id="5974"/>
    <lineage>
        <taxon>Eukaryota</taxon>
        <taxon>Sar</taxon>
        <taxon>Alveolata</taxon>
        <taxon>Ciliophora</taxon>
        <taxon>Intramacronucleata</taxon>
        <taxon>Spirotrichea</taxon>
        <taxon>Stichotrichia</taxon>
        <taxon>Sporadotrichida</taxon>
        <taxon>Halteriidae</taxon>
        <taxon>Halteria</taxon>
    </lineage>
</organism>
<feature type="compositionally biased region" description="Polar residues" evidence="1">
    <location>
        <begin position="31"/>
        <end position="40"/>
    </location>
</feature>
<feature type="compositionally biased region" description="Basic and acidic residues" evidence="1">
    <location>
        <begin position="41"/>
        <end position="56"/>
    </location>
</feature>
<reference evidence="2" key="1">
    <citation type="submission" date="2019-06" db="EMBL/GenBank/DDBJ databases">
        <authorList>
            <person name="Zheng W."/>
        </authorList>
    </citation>
    <scope>NUCLEOTIDE SEQUENCE</scope>
    <source>
        <strain evidence="2">QDHG01</strain>
    </source>
</reference>
<proteinExistence type="predicted"/>
<accession>A0A8J8NEP7</accession>
<evidence type="ECO:0000313" key="3">
    <source>
        <dbReference type="Proteomes" id="UP000785679"/>
    </source>
</evidence>